<evidence type="ECO:0000313" key="2">
    <source>
        <dbReference type="Proteomes" id="UP001162098"/>
    </source>
</evidence>
<evidence type="ECO:0000313" key="1">
    <source>
        <dbReference type="EMBL" id="QPB44273.1"/>
    </source>
</evidence>
<proteinExistence type="predicted"/>
<protein>
    <submittedName>
        <fullName evidence="1">Uncharacterized protein</fullName>
    </submittedName>
</protein>
<dbReference type="EMBL" id="MW018138">
    <property type="protein sequence ID" value="QPB44273.1"/>
    <property type="molecule type" value="Genomic_DNA"/>
</dbReference>
<dbReference type="Proteomes" id="UP001162098">
    <property type="component" value="Segment"/>
</dbReference>
<keyword evidence="2" id="KW-1185">Reference proteome</keyword>
<organism evidence="1 2">
    <name type="scientific">Medusavirus stheno T3</name>
    <dbReference type="NCBI Taxonomy" id="3069717"/>
    <lineage>
        <taxon>Viruses</taxon>
        <taxon>Varidnaviria</taxon>
        <taxon>Bamfordvirae</taxon>
        <taxon>Nucleocytoviricota</taxon>
        <taxon>Megaviricetes</taxon>
        <taxon>Mamonoviridae</taxon>
        <taxon>Medusavirus</taxon>
        <taxon>Medusavirus sthenus</taxon>
    </lineage>
</organism>
<sequence length="131" mass="15114">MQRTLYRHASRPVSYADAFRHSVQRDIERIEQLHEIQLRIAPAVWRSYAETHDKALFMGDVTDALLVPLVRRHIRPGDTVALHLAAKGGRSLEWSKTVTHHELDDLVAEQPPKWTVTTFIRRVAAFFESCC</sequence>
<reference evidence="1 2" key="1">
    <citation type="submission" date="2020-09" db="EMBL/GenBank/DDBJ databases">
        <authorList>
            <person name="Zhang R."/>
            <person name="Garcia K."/>
            <person name="Ogata H."/>
        </authorList>
    </citation>
    <scope>NUCLEOTIDE SEQUENCE [LARGE SCALE GENOMIC DNA]</scope>
    <source>
        <strain evidence="2">stheno</strain>
    </source>
</reference>
<dbReference type="KEGG" id="vg:80543469"/>
<accession>A0A7S8BEN0</accession>
<name>A0A7S8BEN0_9VIRU</name>